<feature type="transmembrane region" description="Helical" evidence="12">
    <location>
        <begin position="49"/>
        <end position="77"/>
    </location>
</feature>
<dbReference type="AlphaFoldDB" id="A0A829YNU6"/>
<evidence type="ECO:0000256" key="11">
    <source>
        <dbReference type="ARBA" id="ARBA00026081"/>
    </source>
</evidence>
<dbReference type="NCBIfam" id="TIGR04407">
    <property type="entry name" value="LptF_YjgP"/>
    <property type="match status" value="1"/>
</dbReference>
<evidence type="ECO:0000256" key="12">
    <source>
        <dbReference type="SAM" id="Phobius"/>
    </source>
</evidence>
<evidence type="ECO:0000256" key="7">
    <source>
        <dbReference type="ARBA" id="ARBA00022519"/>
    </source>
</evidence>
<dbReference type="Proteomes" id="UP000445000">
    <property type="component" value="Unassembled WGS sequence"/>
</dbReference>
<accession>A0A829YNU6</accession>
<protein>
    <recommendedName>
        <fullName evidence="4">Lipopolysaccharide export system permease protein LptF</fullName>
    </recommendedName>
</protein>
<keyword evidence="7" id="KW-0997">Cell inner membrane</keyword>
<feature type="transmembrane region" description="Helical" evidence="12">
    <location>
        <begin position="103"/>
        <end position="122"/>
    </location>
</feature>
<keyword evidence="14" id="KW-1185">Reference proteome</keyword>
<sequence>MRTLDRYLLREVAETWLAVTGVLLVILLSNQLARVLSQAAANDFPRTVVLSLIGLTSAGYLTVIVPIGFFLAILLALGRMYHESEMAAIQSCGVGPAGLYRPIAYLGLFITALLVWLSFWAIPAASARAQQIRTEALQDAQFGLLEPGRFRTFGGGNVVFYAERVDDNGILHNVNVFVDRTQDPESQGELEVWVATRAEQRGAGQADQMFVLYDGEHYKGVPGKGEWQITHFAEGGYPIRLGEIGGRAGKAGMKSTNELLQSSDPRDRAELQWRISTPVMALILMLIAVPLARLRPRQGRFGRIGIAILVYFIYSQLLAAGRAWIEGGVPEWIGMGWVHMAALALGLWLLSREAPFGKKARPVAVPA</sequence>
<evidence type="ECO:0000313" key="14">
    <source>
        <dbReference type="Proteomes" id="UP000445000"/>
    </source>
</evidence>
<dbReference type="GO" id="GO:0015920">
    <property type="term" value="P:lipopolysaccharide transport"/>
    <property type="evidence" value="ECO:0007669"/>
    <property type="project" value="TreeGrafter"/>
</dbReference>
<proteinExistence type="inferred from homology"/>
<keyword evidence="8 12" id="KW-0812">Transmembrane</keyword>
<evidence type="ECO:0000256" key="8">
    <source>
        <dbReference type="ARBA" id="ARBA00022692"/>
    </source>
</evidence>
<dbReference type="GO" id="GO:0055085">
    <property type="term" value="P:transmembrane transport"/>
    <property type="evidence" value="ECO:0007669"/>
    <property type="project" value="InterPro"/>
</dbReference>
<dbReference type="InterPro" id="IPR005495">
    <property type="entry name" value="LptG/LptF_permease"/>
</dbReference>
<comment type="similarity">
    <text evidence="3">Belongs to the LptF/LptG family.</text>
</comment>
<keyword evidence="6" id="KW-1003">Cell membrane</keyword>
<feature type="transmembrane region" description="Helical" evidence="12">
    <location>
        <begin position="271"/>
        <end position="292"/>
    </location>
</feature>
<evidence type="ECO:0000256" key="2">
    <source>
        <dbReference type="ARBA" id="ARBA00004429"/>
    </source>
</evidence>
<keyword evidence="5" id="KW-0813">Transport</keyword>
<feature type="transmembrane region" description="Helical" evidence="12">
    <location>
        <begin position="331"/>
        <end position="351"/>
    </location>
</feature>
<comment type="subunit">
    <text evidence="11">Component of the lipopolysaccharide transport and assembly complex. The LptBFG transporter is composed of two ATP-binding proteins (LptB) and two transmembrane proteins (LptF and LptG).</text>
</comment>
<evidence type="ECO:0000313" key="13">
    <source>
        <dbReference type="EMBL" id="GFE84512.1"/>
    </source>
</evidence>
<comment type="function">
    <text evidence="1">Part of the ABC transporter complex LptBFG involved in the translocation of lipopolysaccharide (LPS) from the inner membrane to the outer membrane.</text>
</comment>
<keyword evidence="10 12" id="KW-0472">Membrane</keyword>
<gene>
    <name evidence="13" type="primary">lptF_2</name>
    <name evidence="13" type="ORF">GCM10011487_65120</name>
</gene>
<dbReference type="InterPro" id="IPR030922">
    <property type="entry name" value="LptF"/>
</dbReference>
<comment type="caution">
    <text evidence="13">The sequence shown here is derived from an EMBL/GenBank/DDBJ whole genome shotgun (WGS) entry which is preliminary data.</text>
</comment>
<evidence type="ECO:0000256" key="1">
    <source>
        <dbReference type="ARBA" id="ARBA00002265"/>
    </source>
</evidence>
<evidence type="ECO:0000256" key="3">
    <source>
        <dbReference type="ARBA" id="ARBA00007725"/>
    </source>
</evidence>
<organism evidence="13 14">
    <name type="scientific">Steroidobacter agaridevorans</name>
    <dbReference type="NCBI Taxonomy" id="2695856"/>
    <lineage>
        <taxon>Bacteria</taxon>
        <taxon>Pseudomonadati</taxon>
        <taxon>Pseudomonadota</taxon>
        <taxon>Gammaproteobacteria</taxon>
        <taxon>Steroidobacterales</taxon>
        <taxon>Steroidobacteraceae</taxon>
        <taxon>Steroidobacter</taxon>
    </lineage>
</organism>
<feature type="transmembrane region" description="Helical" evidence="12">
    <location>
        <begin position="304"/>
        <end position="325"/>
    </location>
</feature>
<evidence type="ECO:0000256" key="4">
    <source>
        <dbReference type="ARBA" id="ARBA00014213"/>
    </source>
</evidence>
<feature type="transmembrane region" description="Helical" evidence="12">
    <location>
        <begin position="12"/>
        <end position="29"/>
    </location>
</feature>
<dbReference type="EMBL" id="BLJN01000009">
    <property type="protein sequence ID" value="GFE84512.1"/>
    <property type="molecule type" value="Genomic_DNA"/>
</dbReference>
<reference evidence="14" key="1">
    <citation type="submission" date="2020-01" db="EMBL/GenBank/DDBJ databases">
        <title>'Steroidobacter agaridevorans' sp. nov., agar-degrading bacteria isolated from rhizosphere soils.</title>
        <authorList>
            <person name="Ikenaga M."/>
            <person name="Kataoka M."/>
            <person name="Murouchi A."/>
            <person name="Katsuragi S."/>
            <person name="Sakai M."/>
        </authorList>
    </citation>
    <scope>NUCLEOTIDE SEQUENCE [LARGE SCALE GENOMIC DNA]</scope>
    <source>
        <strain evidence="14">YU21-B</strain>
    </source>
</reference>
<dbReference type="PANTHER" id="PTHR33529">
    <property type="entry name" value="SLR0882 PROTEIN-RELATED"/>
    <property type="match status" value="1"/>
</dbReference>
<evidence type="ECO:0000256" key="6">
    <source>
        <dbReference type="ARBA" id="ARBA00022475"/>
    </source>
</evidence>
<dbReference type="Pfam" id="PF03739">
    <property type="entry name" value="LptF_LptG"/>
    <property type="match status" value="1"/>
</dbReference>
<evidence type="ECO:0000256" key="5">
    <source>
        <dbReference type="ARBA" id="ARBA00022448"/>
    </source>
</evidence>
<name>A0A829YNU6_9GAMM</name>
<evidence type="ECO:0000256" key="10">
    <source>
        <dbReference type="ARBA" id="ARBA00023136"/>
    </source>
</evidence>
<evidence type="ECO:0000256" key="9">
    <source>
        <dbReference type="ARBA" id="ARBA00022989"/>
    </source>
</evidence>
<dbReference type="PANTHER" id="PTHR33529:SF7">
    <property type="entry name" value="LIPOPOLYSACCHARIDE EXPORT SYSTEM PERMEASE PROTEIN LPTF"/>
    <property type="match status" value="1"/>
</dbReference>
<comment type="subcellular location">
    <subcellularLocation>
        <location evidence="2">Cell inner membrane</location>
        <topology evidence="2">Multi-pass membrane protein</topology>
    </subcellularLocation>
</comment>
<keyword evidence="9 12" id="KW-1133">Transmembrane helix</keyword>
<dbReference type="GO" id="GO:0043190">
    <property type="term" value="C:ATP-binding cassette (ABC) transporter complex"/>
    <property type="evidence" value="ECO:0007669"/>
    <property type="project" value="InterPro"/>
</dbReference>